<organism evidence="1 2">
    <name type="scientific">Candidatus Moanibacter tarae</name>
    <dbReference type="NCBI Taxonomy" id="2200854"/>
    <lineage>
        <taxon>Bacteria</taxon>
        <taxon>Pseudomonadati</taxon>
        <taxon>Verrucomicrobiota</taxon>
        <taxon>Opitutia</taxon>
        <taxon>Puniceicoccales</taxon>
        <taxon>Puniceicoccales incertae sedis</taxon>
        <taxon>Candidatus Moanibacter</taxon>
    </lineage>
</organism>
<dbReference type="Proteomes" id="UP000247465">
    <property type="component" value="Chromosome"/>
</dbReference>
<evidence type="ECO:0000313" key="2">
    <source>
        <dbReference type="Proteomes" id="UP000247465"/>
    </source>
</evidence>
<dbReference type="KEGG" id="mtar:DF168_01136"/>
<evidence type="ECO:0000313" key="1">
    <source>
        <dbReference type="EMBL" id="AWT59938.1"/>
    </source>
</evidence>
<proteinExistence type="predicted"/>
<dbReference type="AlphaFoldDB" id="A0A2Z4AFY8"/>
<protein>
    <submittedName>
        <fullName evidence="1">Uncharacterized protein</fullName>
    </submittedName>
</protein>
<dbReference type="EMBL" id="CP029803">
    <property type="protein sequence ID" value="AWT59938.1"/>
    <property type="molecule type" value="Genomic_DNA"/>
</dbReference>
<reference evidence="1 2" key="1">
    <citation type="submission" date="2018-06" db="EMBL/GenBank/DDBJ databases">
        <title>Draft Genome Sequence of a Novel Marine Bacterium Related to the Verrucomicrobia.</title>
        <authorList>
            <person name="Vosseberg J."/>
            <person name="Martijn J."/>
            <person name="Ettema T.J.G."/>
        </authorList>
    </citation>
    <scope>NUCLEOTIDE SEQUENCE [LARGE SCALE GENOMIC DNA]</scope>
    <source>
        <strain evidence="1">TARA_B100001123</strain>
    </source>
</reference>
<sequence>MITRQSLIGLRRQPNRQPRAILAPHITPNRGASLDAYNLTSDMVRFLQTVDGRIDAFHPRFDLQ</sequence>
<accession>A0A2Z4AFY8</accession>
<name>A0A2Z4AFY8_9BACT</name>
<gene>
    <name evidence="1" type="ORF">DF168_01136</name>
</gene>